<evidence type="ECO:0000313" key="1">
    <source>
        <dbReference type="EMBL" id="KAJ8619666.1"/>
    </source>
</evidence>
<dbReference type="Proteomes" id="UP001234297">
    <property type="component" value="Chromosome 9"/>
</dbReference>
<sequence>MDNNPSEGGGHATEVRSSSSKGILFDGGAKRRTTVNRLARAGIMKCSLEGECSGGQERKSNSPTTIESAQGDSQDGEDGVGREDDYQLTLGDSGKDV</sequence>
<reference evidence="1 2" key="1">
    <citation type="journal article" date="2022" name="Hortic Res">
        <title>A haplotype resolved chromosomal level avocado genome allows analysis of novel avocado genes.</title>
        <authorList>
            <person name="Nath O."/>
            <person name="Fletcher S.J."/>
            <person name="Hayward A."/>
            <person name="Shaw L.M."/>
            <person name="Masouleh A.K."/>
            <person name="Furtado A."/>
            <person name="Henry R.J."/>
            <person name="Mitter N."/>
        </authorList>
    </citation>
    <scope>NUCLEOTIDE SEQUENCE [LARGE SCALE GENOMIC DNA]</scope>
    <source>
        <strain evidence="2">cv. Hass</strain>
    </source>
</reference>
<gene>
    <name evidence="1" type="ORF">MRB53_028195</name>
</gene>
<keyword evidence="2" id="KW-1185">Reference proteome</keyword>
<accession>A0ACC2KF10</accession>
<evidence type="ECO:0000313" key="2">
    <source>
        <dbReference type="Proteomes" id="UP001234297"/>
    </source>
</evidence>
<organism evidence="1 2">
    <name type="scientific">Persea americana</name>
    <name type="common">Avocado</name>
    <dbReference type="NCBI Taxonomy" id="3435"/>
    <lineage>
        <taxon>Eukaryota</taxon>
        <taxon>Viridiplantae</taxon>
        <taxon>Streptophyta</taxon>
        <taxon>Embryophyta</taxon>
        <taxon>Tracheophyta</taxon>
        <taxon>Spermatophyta</taxon>
        <taxon>Magnoliopsida</taxon>
        <taxon>Magnoliidae</taxon>
        <taxon>Laurales</taxon>
        <taxon>Lauraceae</taxon>
        <taxon>Persea</taxon>
    </lineage>
</organism>
<proteinExistence type="predicted"/>
<name>A0ACC2KF10_PERAE</name>
<comment type="caution">
    <text evidence="1">The sequence shown here is derived from an EMBL/GenBank/DDBJ whole genome shotgun (WGS) entry which is preliminary data.</text>
</comment>
<dbReference type="EMBL" id="CM056817">
    <property type="protein sequence ID" value="KAJ8619666.1"/>
    <property type="molecule type" value="Genomic_DNA"/>
</dbReference>
<protein>
    <submittedName>
        <fullName evidence="1">Uncharacterized protein</fullName>
    </submittedName>
</protein>